<feature type="transmembrane region" description="Helical" evidence="1">
    <location>
        <begin position="12"/>
        <end position="31"/>
    </location>
</feature>
<evidence type="ECO:0000313" key="3">
    <source>
        <dbReference type="EMBL" id="GAF70634.1"/>
    </source>
</evidence>
<comment type="caution">
    <text evidence="3">The sequence shown here is derived from an EMBL/GenBank/DDBJ whole genome shotgun (WGS) entry which is preliminary data.</text>
</comment>
<feature type="transmembrane region" description="Helical" evidence="1">
    <location>
        <begin position="120"/>
        <end position="137"/>
    </location>
</feature>
<feature type="transmembrane region" description="Helical" evidence="1">
    <location>
        <begin position="58"/>
        <end position="77"/>
    </location>
</feature>
<accession>X0RP54</accession>
<feature type="transmembrane region" description="Helical" evidence="1">
    <location>
        <begin position="84"/>
        <end position="108"/>
    </location>
</feature>
<keyword evidence="1" id="KW-1133">Transmembrane helix</keyword>
<proteinExistence type="predicted"/>
<gene>
    <name evidence="3" type="ORF">S01H1_12794</name>
</gene>
<dbReference type="EMBL" id="BARS01006580">
    <property type="protein sequence ID" value="GAF70634.1"/>
    <property type="molecule type" value="Genomic_DNA"/>
</dbReference>
<dbReference type="Pfam" id="PF04173">
    <property type="entry name" value="DoxD"/>
    <property type="match status" value="1"/>
</dbReference>
<evidence type="ECO:0000256" key="1">
    <source>
        <dbReference type="SAM" id="Phobius"/>
    </source>
</evidence>
<dbReference type="AlphaFoldDB" id="X0RP54"/>
<sequence>METPPKRPIISLNWIVILRVMMGLVFLTTWFSNLSKGLYGDGFLPFIQGWADGTEFRWYASFLYNVVIPNIEILRVVQVVTEGLIMGLFLIIGLFTPISAVIAWFFAVNLFLASFGTGEWPWTYIIMGVLLAVIALTRSGRSFGIDTWLTSKRGEPPIPYLW</sequence>
<organism evidence="3">
    <name type="scientific">marine sediment metagenome</name>
    <dbReference type="NCBI Taxonomy" id="412755"/>
    <lineage>
        <taxon>unclassified sequences</taxon>
        <taxon>metagenomes</taxon>
        <taxon>ecological metagenomes</taxon>
    </lineage>
</organism>
<protein>
    <recommendedName>
        <fullName evidence="2">TQO small subunit DoxD domain-containing protein</fullName>
    </recommendedName>
</protein>
<keyword evidence="1" id="KW-0472">Membrane</keyword>
<evidence type="ECO:0000259" key="2">
    <source>
        <dbReference type="Pfam" id="PF04173"/>
    </source>
</evidence>
<dbReference type="InterPro" id="IPR007301">
    <property type="entry name" value="DoxD"/>
</dbReference>
<feature type="domain" description="TQO small subunit DoxD" evidence="2">
    <location>
        <begin position="15"/>
        <end position="153"/>
    </location>
</feature>
<name>X0RP54_9ZZZZ</name>
<reference evidence="3" key="1">
    <citation type="journal article" date="2014" name="Front. Microbiol.">
        <title>High frequency of phylogenetically diverse reductive dehalogenase-homologous genes in deep subseafloor sedimentary metagenomes.</title>
        <authorList>
            <person name="Kawai M."/>
            <person name="Futagami T."/>
            <person name="Toyoda A."/>
            <person name="Takaki Y."/>
            <person name="Nishi S."/>
            <person name="Hori S."/>
            <person name="Arai W."/>
            <person name="Tsubouchi T."/>
            <person name="Morono Y."/>
            <person name="Uchiyama I."/>
            <person name="Ito T."/>
            <person name="Fujiyama A."/>
            <person name="Inagaki F."/>
            <person name="Takami H."/>
        </authorList>
    </citation>
    <scope>NUCLEOTIDE SEQUENCE</scope>
    <source>
        <strain evidence="3">Expedition CK06-06</strain>
    </source>
</reference>
<keyword evidence="1" id="KW-0812">Transmembrane</keyword>